<organism evidence="1 2">
    <name type="scientific">Lasiodiplodia mahajangana</name>
    <dbReference type="NCBI Taxonomy" id="1108764"/>
    <lineage>
        <taxon>Eukaryota</taxon>
        <taxon>Fungi</taxon>
        <taxon>Dikarya</taxon>
        <taxon>Ascomycota</taxon>
        <taxon>Pezizomycotina</taxon>
        <taxon>Dothideomycetes</taxon>
        <taxon>Dothideomycetes incertae sedis</taxon>
        <taxon>Botryosphaeriales</taxon>
        <taxon>Botryosphaeriaceae</taxon>
        <taxon>Lasiodiplodia</taxon>
    </lineage>
</organism>
<comment type="caution">
    <text evidence="1">The sequence shown here is derived from an EMBL/GenBank/DDBJ whole genome shotgun (WGS) entry which is preliminary data.</text>
</comment>
<reference evidence="1" key="1">
    <citation type="submission" date="2022-12" db="EMBL/GenBank/DDBJ databases">
        <title>Genome Sequence of Lasiodiplodia mahajangana.</title>
        <authorList>
            <person name="Buettner E."/>
        </authorList>
    </citation>
    <scope>NUCLEOTIDE SEQUENCE</scope>
    <source>
        <strain evidence="1">VT137</strain>
    </source>
</reference>
<evidence type="ECO:0000313" key="2">
    <source>
        <dbReference type="Proteomes" id="UP001153332"/>
    </source>
</evidence>
<accession>A0ACC2JR87</accession>
<dbReference type="EMBL" id="JAPUUL010000617">
    <property type="protein sequence ID" value="KAJ8129955.1"/>
    <property type="molecule type" value="Genomic_DNA"/>
</dbReference>
<proteinExistence type="predicted"/>
<dbReference type="Proteomes" id="UP001153332">
    <property type="component" value="Unassembled WGS sequence"/>
</dbReference>
<sequence>MSAIKVAPTGGFAYDEKQVRSKYLNEESLQLQVGRNAHPGTPPDHGSPACCPVASPTANLFLSACDWFPARSSRPAHSALYLCTPSEPRPNPYRNLTFFTIVAHPAAVVNKVNHYYSSKAFASRRPMIATNNGNDTNVLLFDPPRSSHDTDHL</sequence>
<gene>
    <name evidence="1" type="ORF">O1611_g3674</name>
</gene>
<name>A0ACC2JR87_9PEZI</name>
<protein>
    <submittedName>
        <fullName evidence="1">Uncharacterized protein</fullName>
    </submittedName>
</protein>
<evidence type="ECO:0000313" key="1">
    <source>
        <dbReference type="EMBL" id="KAJ8129955.1"/>
    </source>
</evidence>
<keyword evidence="2" id="KW-1185">Reference proteome</keyword>